<feature type="region of interest" description="Disordered" evidence="1">
    <location>
        <begin position="1"/>
        <end position="34"/>
    </location>
</feature>
<protein>
    <submittedName>
        <fullName evidence="3">Uncharacterized protein LOC113915892</fullName>
    </submittedName>
</protein>
<evidence type="ECO:0000313" key="3">
    <source>
        <dbReference type="RefSeq" id="XP_027437597.1"/>
    </source>
</evidence>
<name>A0A6J2C4W0_ZALCA</name>
<feature type="region of interest" description="Disordered" evidence="1">
    <location>
        <begin position="151"/>
        <end position="172"/>
    </location>
</feature>
<proteinExistence type="predicted"/>
<dbReference type="AlphaFoldDB" id="A0A6J2C4W0"/>
<sequence length="267" mass="28458">MPTRREAGGSELPAKAQERRLQRRAGLGGWGPAALHPPPLAPAACCGACRIGPPKPEAGGNRRKVARVRGGAGTIPSPRTRRGSRGSPRRLTSGALPCAPRSGSQATAPSASGAAGKLLLLGCWRQTRGDHGRPQVHGGRCNAEGAWGFRPRSREAGKQPSPYLSGWGDTGRAPFPGVPDRKITTKGGPGKSSGWLQDKEEINKWCYIEENDHESFIHSANICVHDVPGTRQGALCRYRSGMGICDPILANEIGEQGLWKSLDLFKR</sequence>
<evidence type="ECO:0000313" key="2">
    <source>
        <dbReference type="Proteomes" id="UP000515165"/>
    </source>
</evidence>
<reference evidence="3" key="1">
    <citation type="submission" date="2025-08" db="UniProtKB">
        <authorList>
            <consortium name="RefSeq"/>
        </authorList>
    </citation>
    <scope>IDENTIFICATION</scope>
    <source>
        <tissue evidence="3">Blood</tissue>
    </source>
</reference>
<accession>A0A6J2C4W0</accession>
<dbReference type="GeneID" id="113915892"/>
<dbReference type="Proteomes" id="UP000515165">
    <property type="component" value="Chromosome 1"/>
</dbReference>
<dbReference type="RefSeq" id="XP_027437597.1">
    <property type="nucleotide sequence ID" value="XM_027581796.1"/>
</dbReference>
<feature type="compositionally biased region" description="Basic residues" evidence="1">
    <location>
        <begin position="79"/>
        <end position="88"/>
    </location>
</feature>
<organism evidence="2 3">
    <name type="scientific">Zalophus californianus</name>
    <name type="common">California sealion</name>
    <dbReference type="NCBI Taxonomy" id="9704"/>
    <lineage>
        <taxon>Eukaryota</taxon>
        <taxon>Metazoa</taxon>
        <taxon>Chordata</taxon>
        <taxon>Craniata</taxon>
        <taxon>Vertebrata</taxon>
        <taxon>Euteleostomi</taxon>
        <taxon>Mammalia</taxon>
        <taxon>Eutheria</taxon>
        <taxon>Laurasiatheria</taxon>
        <taxon>Carnivora</taxon>
        <taxon>Caniformia</taxon>
        <taxon>Pinnipedia</taxon>
        <taxon>Otariidae</taxon>
        <taxon>Zalophus</taxon>
    </lineage>
</organism>
<gene>
    <name evidence="3" type="primary">LOC113915892</name>
</gene>
<keyword evidence="2" id="KW-1185">Reference proteome</keyword>
<evidence type="ECO:0000256" key="1">
    <source>
        <dbReference type="SAM" id="MobiDB-lite"/>
    </source>
</evidence>
<dbReference type="KEGG" id="zca:113915892"/>
<feature type="region of interest" description="Disordered" evidence="1">
    <location>
        <begin position="51"/>
        <end position="111"/>
    </location>
</feature>